<proteinExistence type="predicted"/>
<reference evidence="2" key="1">
    <citation type="submission" date="2017-11" db="EMBL/GenBank/DDBJ databases">
        <title>Complete Genome of Klebsiella pneumoniae Myophage Menlow.</title>
        <authorList>
            <person name="Newkirk H.N."/>
            <person name="Lessor L."/>
            <person name="Liu M."/>
        </authorList>
    </citation>
    <scope>NUCLEOTIDE SEQUENCE [LARGE SCALE GENOMIC DNA]</scope>
</reference>
<evidence type="ECO:0000313" key="2">
    <source>
        <dbReference type="Proteomes" id="UP000241701"/>
    </source>
</evidence>
<organism evidence="1 2">
    <name type="scientific">Klebsiella phage Menlow</name>
    <dbReference type="NCBI Taxonomy" id="2054273"/>
    <lineage>
        <taxon>Viruses</taxon>
        <taxon>Duplodnaviria</taxon>
        <taxon>Heunggongvirae</taxon>
        <taxon>Uroviricota</taxon>
        <taxon>Caudoviricetes</taxon>
        <taxon>Pantevenvirales</taxon>
        <taxon>Ackermannviridae</taxon>
        <taxon>Taipeivirus</taxon>
        <taxon>Taipeivirus menlow</taxon>
    </lineage>
</organism>
<accession>A0A2H5BNJ8</accession>
<evidence type="ECO:0000313" key="1">
    <source>
        <dbReference type="EMBL" id="AUG87855.1"/>
    </source>
</evidence>
<keyword evidence="2" id="KW-1185">Reference proteome</keyword>
<gene>
    <name evidence="1" type="ORF">CPT_Menlow_154</name>
</gene>
<sequence length="176" mass="20334">MHGFCFSQIGEQLTILHPDAGTDFYLFLSDYARHLGVDTIAMSKDDMKFGKLGTKDLLRYGFNVIVVDPVYSPIQDEDVIPVGVHRNIETLHKYYPDCIVIGEIIPYFHKRRRLQTIKSYFQEGQASVIMDVLTSGWVVKSTTGNSQQINSRVYEYVKERDYELENSNAKRKTRRS</sequence>
<name>A0A2H5BNJ8_9CAUD</name>
<dbReference type="Proteomes" id="UP000241701">
    <property type="component" value="Segment"/>
</dbReference>
<protein>
    <submittedName>
        <fullName evidence="1">Uncharacterized protein</fullName>
    </submittedName>
</protein>
<dbReference type="EMBL" id="MG428990">
    <property type="protein sequence ID" value="AUG87855.1"/>
    <property type="molecule type" value="Genomic_DNA"/>
</dbReference>